<keyword evidence="4 7" id="KW-0812">Transmembrane</keyword>
<feature type="domain" description="Major facilitator superfamily (MFS) profile" evidence="8">
    <location>
        <begin position="14"/>
        <end position="401"/>
    </location>
</feature>
<evidence type="ECO:0000256" key="6">
    <source>
        <dbReference type="ARBA" id="ARBA00023136"/>
    </source>
</evidence>
<dbReference type="InterPro" id="IPR011701">
    <property type="entry name" value="MFS"/>
</dbReference>
<evidence type="ECO:0000256" key="7">
    <source>
        <dbReference type="SAM" id="Phobius"/>
    </source>
</evidence>
<evidence type="ECO:0000259" key="8">
    <source>
        <dbReference type="PROSITE" id="PS50850"/>
    </source>
</evidence>
<accession>A0A1R1S0S2</accession>
<evidence type="ECO:0000256" key="5">
    <source>
        <dbReference type="ARBA" id="ARBA00022989"/>
    </source>
</evidence>
<reference evidence="9 10" key="1">
    <citation type="submission" date="2017-01" db="EMBL/GenBank/DDBJ databases">
        <title>Bacillus phylogenomics.</title>
        <authorList>
            <person name="Dunlap C."/>
        </authorList>
    </citation>
    <scope>NUCLEOTIDE SEQUENCE [LARGE SCALE GENOMIC DNA]</scope>
    <source>
        <strain evidence="9 10">NRRL B-41282</strain>
    </source>
</reference>
<evidence type="ECO:0000256" key="4">
    <source>
        <dbReference type="ARBA" id="ARBA00022692"/>
    </source>
</evidence>
<dbReference type="RefSeq" id="WP_076760368.1">
    <property type="nucleotide sequence ID" value="NZ_JARMMK010000001.1"/>
</dbReference>
<protein>
    <recommendedName>
        <fullName evidence="8">Major facilitator superfamily (MFS) profile domain-containing protein</fullName>
    </recommendedName>
</protein>
<dbReference type="PANTHER" id="PTHR43414:SF1">
    <property type="entry name" value="PEPTIDE PERMEASE"/>
    <property type="match status" value="1"/>
</dbReference>
<keyword evidence="2" id="KW-0813">Transport</keyword>
<feature type="transmembrane region" description="Helical" evidence="7">
    <location>
        <begin position="15"/>
        <end position="41"/>
    </location>
</feature>
<dbReference type="Gene3D" id="1.20.1250.20">
    <property type="entry name" value="MFS general substrate transporter like domains"/>
    <property type="match status" value="1"/>
</dbReference>
<feature type="transmembrane region" description="Helical" evidence="7">
    <location>
        <begin position="47"/>
        <end position="69"/>
    </location>
</feature>
<dbReference type="InterPro" id="IPR020846">
    <property type="entry name" value="MFS_dom"/>
</dbReference>
<feature type="transmembrane region" description="Helical" evidence="7">
    <location>
        <begin position="141"/>
        <end position="162"/>
    </location>
</feature>
<dbReference type="PROSITE" id="PS50850">
    <property type="entry name" value="MFS"/>
    <property type="match status" value="1"/>
</dbReference>
<proteinExistence type="predicted"/>
<keyword evidence="10" id="KW-1185">Reference proteome</keyword>
<evidence type="ECO:0000313" key="9">
    <source>
        <dbReference type="EMBL" id="OMI01496.1"/>
    </source>
</evidence>
<dbReference type="AlphaFoldDB" id="A0A1R1S0S2"/>
<keyword evidence="3" id="KW-1003">Cell membrane</keyword>
<evidence type="ECO:0000256" key="3">
    <source>
        <dbReference type="ARBA" id="ARBA00022475"/>
    </source>
</evidence>
<feature type="transmembrane region" description="Helical" evidence="7">
    <location>
        <begin position="168"/>
        <end position="188"/>
    </location>
</feature>
<dbReference type="GO" id="GO:0005886">
    <property type="term" value="C:plasma membrane"/>
    <property type="evidence" value="ECO:0007669"/>
    <property type="project" value="UniProtKB-SubCell"/>
</dbReference>
<organism evidence="9 10">
    <name type="scientific">Bacillus swezeyi</name>
    <dbReference type="NCBI Taxonomy" id="1925020"/>
    <lineage>
        <taxon>Bacteria</taxon>
        <taxon>Bacillati</taxon>
        <taxon>Bacillota</taxon>
        <taxon>Bacilli</taxon>
        <taxon>Bacillales</taxon>
        <taxon>Bacillaceae</taxon>
        <taxon>Bacillus</taxon>
    </lineage>
</organism>
<name>A0A1R1S0S2_9BACI</name>
<dbReference type="Pfam" id="PF07690">
    <property type="entry name" value="MFS_1"/>
    <property type="match status" value="1"/>
</dbReference>
<keyword evidence="5 7" id="KW-1133">Transmembrane helix</keyword>
<sequence>MKYIKRLKQRYSPPVWICFFGEFLTGTTGGMLAPFLLLYLYDTLGTGVLPVMMVIGIRPLTEVVVTLAAGGMTDRFGRRKIILTALGFQTISAAGFMTADHVWLFALFYMLNGIGGALYIPAQRAQITDSTRSGMRPEVFAVIHAIEGFGAAIGPVIGLAVYSYQPVWIFGFQACAFALYWLAVYFRMPETYRSKSKKESLQKENPVSVKQMFLHHRPVLLLMLFSVPVSMLYAQLETNYRLYLEVLFDDFLMILTAFTVCHALLGITIQVPLVKWTEKLKMKTIVMISYGCYSIAALGFAFSSSLPAVLVTAVLLTAGESMLLNHMQTFVSKIAPVHMRGRYFAFYGLHWDISRTIGPFLGGLIFIRFGGTALFLSVFILVIAGAAAQYAAVLNLSNGKKRTIL</sequence>
<comment type="caution">
    <text evidence="9">The sequence shown here is derived from an EMBL/GenBank/DDBJ whole genome shotgun (WGS) entry which is preliminary data.</text>
</comment>
<comment type="subcellular location">
    <subcellularLocation>
        <location evidence="1">Cell membrane</location>
        <topology evidence="1">Multi-pass membrane protein</topology>
    </subcellularLocation>
</comment>
<gene>
    <name evidence="9" type="ORF">BW143_17555</name>
</gene>
<dbReference type="GO" id="GO:0022857">
    <property type="term" value="F:transmembrane transporter activity"/>
    <property type="evidence" value="ECO:0007669"/>
    <property type="project" value="InterPro"/>
</dbReference>
<feature type="transmembrane region" description="Helical" evidence="7">
    <location>
        <begin position="103"/>
        <end position="120"/>
    </location>
</feature>
<dbReference type="InterPro" id="IPR036259">
    <property type="entry name" value="MFS_trans_sf"/>
</dbReference>
<dbReference type="Proteomes" id="UP000187367">
    <property type="component" value="Unassembled WGS sequence"/>
</dbReference>
<keyword evidence="6 7" id="KW-0472">Membrane</keyword>
<feature type="transmembrane region" description="Helical" evidence="7">
    <location>
        <begin position="373"/>
        <end position="396"/>
    </location>
</feature>
<evidence type="ECO:0000256" key="2">
    <source>
        <dbReference type="ARBA" id="ARBA00022448"/>
    </source>
</evidence>
<evidence type="ECO:0000256" key="1">
    <source>
        <dbReference type="ARBA" id="ARBA00004651"/>
    </source>
</evidence>
<dbReference type="EMBL" id="MTJL01000036">
    <property type="protein sequence ID" value="OMI01496.1"/>
    <property type="molecule type" value="Genomic_DNA"/>
</dbReference>
<dbReference type="SUPFAM" id="SSF103473">
    <property type="entry name" value="MFS general substrate transporter"/>
    <property type="match status" value="1"/>
</dbReference>
<feature type="transmembrane region" description="Helical" evidence="7">
    <location>
        <begin position="251"/>
        <end position="273"/>
    </location>
</feature>
<dbReference type="PANTHER" id="PTHR43414">
    <property type="entry name" value="MULTIDRUG RESISTANCE PROTEIN MDTG"/>
    <property type="match status" value="1"/>
</dbReference>
<dbReference type="CDD" id="cd17329">
    <property type="entry name" value="MFS_MdtH_MDR_like"/>
    <property type="match status" value="1"/>
</dbReference>
<dbReference type="OrthoDB" id="9793283at2"/>
<accession>A0A1R1QE04</accession>
<feature type="transmembrane region" description="Helical" evidence="7">
    <location>
        <begin position="219"/>
        <end position="236"/>
    </location>
</feature>
<evidence type="ECO:0000313" key="10">
    <source>
        <dbReference type="Proteomes" id="UP000187367"/>
    </source>
</evidence>
<feature type="transmembrane region" description="Helical" evidence="7">
    <location>
        <begin position="81"/>
        <end position="97"/>
    </location>
</feature>